<accession>A0A7I4Y5T0</accession>
<dbReference type="OrthoDB" id="5853760at2759"/>
<protein>
    <submittedName>
        <fullName evidence="3">Uncharacterized protein</fullName>
    </submittedName>
</protein>
<sequence length="238" mass="27586">MVCLTNLLLLFLISARKITAIWTEEDEKQRIAMIINNDRRAFEQEMLSQKRVTEVITDKHNEGREPQSVPVPKSIPNNEPEKEFEHWCFHCVSPLKHMSSDMRKTIRQFLRLRRTSYPLEVATDECTNAKNFSRLHKQTCRHPYCTTISLVDHNQGVSFVMRGCAENFGAIDTNFLAKHGAHSCSTLHDHLDMRECLCSERRYCLSGHSRRSSSINRTSLFSFPLLLIAQYLALWISS</sequence>
<evidence type="ECO:0000313" key="2">
    <source>
        <dbReference type="Proteomes" id="UP000025227"/>
    </source>
</evidence>
<evidence type="ECO:0000313" key="3">
    <source>
        <dbReference type="WBParaSite" id="HCON_00048920-00001"/>
    </source>
</evidence>
<dbReference type="OMA" id="CTSPLNI"/>
<feature type="chain" id="PRO_5029621203" evidence="1">
    <location>
        <begin position="21"/>
        <end position="238"/>
    </location>
</feature>
<keyword evidence="1" id="KW-0732">Signal</keyword>
<dbReference type="Proteomes" id="UP000025227">
    <property type="component" value="Unplaced"/>
</dbReference>
<dbReference type="WBParaSite" id="HCON_00048920-00001">
    <property type="protein sequence ID" value="HCON_00048920-00001"/>
    <property type="gene ID" value="HCON_00048920"/>
</dbReference>
<dbReference type="AlphaFoldDB" id="A0A7I4Y5T0"/>
<proteinExistence type="predicted"/>
<feature type="signal peptide" evidence="1">
    <location>
        <begin position="1"/>
        <end position="20"/>
    </location>
</feature>
<keyword evidence="2" id="KW-1185">Reference proteome</keyword>
<name>A0A7I4Y5T0_HAECO</name>
<evidence type="ECO:0000256" key="1">
    <source>
        <dbReference type="SAM" id="SignalP"/>
    </source>
</evidence>
<organism evidence="2 3">
    <name type="scientific">Haemonchus contortus</name>
    <name type="common">Barber pole worm</name>
    <dbReference type="NCBI Taxonomy" id="6289"/>
    <lineage>
        <taxon>Eukaryota</taxon>
        <taxon>Metazoa</taxon>
        <taxon>Ecdysozoa</taxon>
        <taxon>Nematoda</taxon>
        <taxon>Chromadorea</taxon>
        <taxon>Rhabditida</taxon>
        <taxon>Rhabditina</taxon>
        <taxon>Rhabditomorpha</taxon>
        <taxon>Strongyloidea</taxon>
        <taxon>Trichostrongylidae</taxon>
        <taxon>Haemonchus</taxon>
    </lineage>
</organism>
<reference evidence="3" key="1">
    <citation type="submission" date="2020-12" db="UniProtKB">
        <authorList>
            <consortium name="WormBaseParasite"/>
        </authorList>
    </citation>
    <scope>IDENTIFICATION</scope>
    <source>
        <strain evidence="3">MHco3</strain>
    </source>
</reference>